<organism evidence="3 4">
    <name type="scientific">Lacicoccus alkaliphilus DSM 16010</name>
    <dbReference type="NCBI Taxonomy" id="1123231"/>
    <lineage>
        <taxon>Bacteria</taxon>
        <taxon>Bacillati</taxon>
        <taxon>Bacillota</taxon>
        <taxon>Bacilli</taxon>
        <taxon>Bacillales</taxon>
        <taxon>Salinicoccaceae</taxon>
        <taxon>Lacicoccus</taxon>
    </lineage>
</organism>
<feature type="compositionally biased region" description="Acidic residues" evidence="1">
    <location>
        <begin position="37"/>
        <end position="74"/>
    </location>
</feature>
<evidence type="ECO:0000313" key="4">
    <source>
        <dbReference type="Proteomes" id="UP000184206"/>
    </source>
</evidence>
<dbReference type="PANTHER" id="PTHR10587">
    <property type="entry name" value="GLYCOSYL TRANSFERASE-RELATED"/>
    <property type="match status" value="1"/>
</dbReference>
<evidence type="ECO:0000313" key="3">
    <source>
        <dbReference type="EMBL" id="SHM27907.1"/>
    </source>
</evidence>
<dbReference type="Proteomes" id="UP000184206">
    <property type="component" value="Unassembled WGS sequence"/>
</dbReference>
<keyword evidence="4" id="KW-1185">Reference proteome</keyword>
<evidence type="ECO:0000259" key="2">
    <source>
        <dbReference type="PROSITE" id="PS51677"/>
    </source>
</evidence>
<evidence type="ECO:0000256" key="1">
    <source>
        <dbReference type="SAM" id="MobiDB-lite"/>
    </source>
</evidence>
<gene>
    <name evidence="3" type="ORF">SAMN02745189_01866</name>
</gene>
<dbReference type="SUPFAM" id="SSF88713">
    <property type="entry name" value="Glycoside hydrolase/deacetylase"/>
    <property type="match status" value="1"/>
</dbReference>
<reference evidence="3 4" key="1">
    <citation type="submission" date="2016-11" db="EMBL/GenBank/DDBJ databases">
        <authorList>
            <person name="Jaros S."/>
            <person name="Januszkiewicz K."/>
            <person name="Wedrychowicz H."/>
        </authorList>
    </citation>
    <scope>NUCLEOTIDE SEQUENCE [LARGE SCALE GENOMIC DNA]</scope>
    <source>
        <strain evidence="3 4">DSM 16010</strain>
    </source>
</reference>
<dbReference type="GO" id="GO:0016810">
    <property type="term" value="F:hydrolase activity, acting on carbon-nitrogen (but not peptide) bonds"/>
    <property type="evidence" value="ECO:0007669"/>
    <property type="project" value="InterPro"/>
</dbReference>
<feature type="region of interest" description="Disordered" evidence="1">
    <location>
        <begin position="22"/>
        <end position="80"/>
    </location>
</feature>
<protein>
    <submittedName>
        <fullName evidence="3">Polysaccharide deacetylase</fullName>
    </submittedName>
</protein>
<proteinExistence type="predicted"/>
<feature type="domain" description="NodB homology" evidence="2">
    <location>
        <begin position="97"/>
        <end position="277"/>
    </location>
</feature>
<dbReference type="Pfam" id="PF01522">
    <property type="entry name" value="Polysacc_deac_1"/>
    <property type="match status" value="1"/>
</dbReference>
<dbReference type="InterPro" id="IPR050248">
    <property type="entry name" value="Polysacc_deacetylase_ArnD"/>
</dbReference>
<dbReference type="InterPro" id="IPR002509">
    <property type="entry name" value="NODB_dom"/>
</dbReference>
<dbReference type="Gene3D" id="3.20.20.370">
    <property type="entry name" value="Glycoside hydrolase/deacetylase"/>
    <property type="match status" value="1"/>
</dbReference>
<dbReference type="EMBL" id="FRCF01000008">
    <property type="protein sequence ID" value="SHM27907.1"/>
    <property type="molecule type" value="Genomic_DNA"/>
</dbReference>
<name>A0A1M7HIC8_9BACL</name>
<dbReference type="RefSeq" id="WP_331463075.1">
    <property type="nucleotide sequence ID" value="NZ_FRCF01000008.1"/>
</dbReference>
<dbReference type="STRING" id="1123231.SAMN02745189_01866"/>
<dbReference type="GO" id="GO:0005975">
    <property type="term" value="P:carbohydrate metabolic process"/>
    <property type="evidence" value="ECO:0007669"/>
    <property type="project" value="InterPro"/>
</dbReference>
<dbReference type="CDD" id="cd10917">
    <property type="entry name" value="CE4_NodB_like_6s_7s"/>
    <property type="match status" value="1"/>
</dbReference>
<dbReference type="PROSITE" id="PS51677">
    <property type="entry name" value="NODB"/>
    <property type="match status" value="1"/>
</dbReference>
<sequence length="291" mass="32092">MMMRYITLIILTLLLMGCGNDDGQEEAESGAERTPEDEAVEEEAEVPAEEDAEETETSGEAEESEAAEEAEETGGDFSYEVHPETFQIVPLDEANPEVALLTIDDAPDGHAVEMAETLKALDAGAIFFVNGMFIQDEAGQEALEEIHGMGFEIGNHTTTHPYLDQIGPEETKEEIVGTSDLVEEITGERPRFFRAPFGINTEESIRIAGEEGMTLMNWTYGYDWEADYQEPQALADIMVNTEFLTPGANLLMHDREWTAEALPDIVNGLEAQGYEIVDPEDIESKEAEGSE</sequence>
<dbReference type="PROSITE" id="PS51257">
    <property type="entry name" value="PROKAR_LIPOPROTEIN"/>
    <property type="match status" value="1"/>
</dbReference>
<dbReference type="AlphaFoldDB" id="A0A1M7HIC8"/>
<accession>A0A1M7HIC8</accession>
<dbReference type="InterPro" id="IPR011330">
    <property type="entry name" value="Glyco_hydro/deAcase_b/a-brl"/>
</dbReference>